<dbReference type="EMBL" id="JAEEGB010000008">
    <property type="protein sequence ID" value="MBI6872731.1"/>
    <property type="molecule type" value="Genomic_DNA"/>
</dbReference>
<dbReference type="InterPro" id="IPR046358">
    <property type="entry name" value="Flagellin_C"/>
</dbReference>
<sequence length="446" mass="48629">MRVTNKMLSNNFLSDMNRNLNNLQTLQKQMTSGKNFSKPSDDPFNVSRSMQMHTSIGANKQYNKNITNTINWMDTTDTSLGQLGNVFQSIREKLVSAGNAAYGSEERAKIKDEINQRVGQISQILNTSFDGEYIFGGTRATTKPVDAITDSKVGSVTKVTTGGDASVSGTFYGSGKVTFKIEAAAVDTSTPPKITKINVLKSTDGGTTYKLASTPSAKSDGTFDIGNGLTFTISPDMGNKTDAADPTQRSTYTFDCESSGNTKLVYLKADGTELDPNSTDPTSQDAIQLGAIKADRQTEISQGVLVKYNVSAESVISYKKKDGSEDDIRNLLQRIVNHLDGKDDTGSASDPDAVKNLTNQDLKDIDDAMSQILKVRSEVGAMQNRMDSAKDQNEQSNYDMTDILSKTEDIDITEKTMEFAVMQTVYLASLQTSAKVLQPTLMDYMR</sequence>
<evidence type="ECO:0000256" key="2">
    <source>
        <dbReference type="ARBA" id="ARBA00005709"/>
    </source>
</evidence>
<comment type="caution">
    <text evidence="6">The sequence shown here is derived from an EMBL/GenBank/DDBJ whole genome shotgun (WGS) entry which is preliminary data.</text>
</comment>
<dbReference type="RefSeq" id="WP_211142234.1">
    <property type="nucleotide sequence ID" value="NZ_JAEEGB010000008.1"/>
</dbReference>
<protein>
    <submittedName>
        <fullName evidence="6">Flagellar hook-associated protein FlgL</fullName>
    </submittedName>
</protein>
<evidence type="ECO:0000259" key="5">
    <source>
        <dbReference type="Pfam" id="PF00700"/>
    </source>
</evidence>
<evidence type="ECO:0000313" key="6">
    <source>
        <dbReference type="EMBL" id="MBI6872731.1"/>
    </source>
</evidence>
<dbReference type="PANTHER" id="PTHR42792:SF1">
    <property type="entry name" value="FLAGELLAR HOOK-ASSOCIATED PROTEIN 3"/>
    <property type="match status" value="1"/>
</dbReference>
<feature type="domain" description="Flagellin C-terminal" evidence="5">
    <location>
        <begin position="363"/>
        <end position="436"/>
    </location>
</feature>
<dbReference type="GO" id="GO:0009424">
    <property type="term" value="C:bacterial-type flagellum hook"/>
    <property type="evidence" value="ECO:0007669"/>
    <property type="project" value="InterPro"/>
</dbReference>
<dbReference type="NCBIfam" id="TIGR02550">
    <property type="entry name" value="flagell_flgL"/>
    <property type="match status" value="1"/>
</dbReference>
<organism evidence="6 7">
    <name type="scientific">Clostridium aciditolerans</name>
    <dbReference type="NCBI Taxonomy" id="339861"/>
    <lineage>
        <taxon>Bacteria</taxon>
        <taxon>Bacillati</taxon>
        <taxon>Bacillota</taxon>
        <taxon>Clostridia</taxon>
        <taxon>Eubacteriales</taxon>
        <taxon>Clostridiaceae</taxon>
        <taxon>Clostridium</taxon>
    </lineage>
</organism>
<comment type="subcellular location">
    <subcellularLocation>
        <location evidence="1">Bacterial flagellum</location>
    </subcellularLocation>
</comment>
<dbReference type="GO" id="GO:0005198">
    <property type="term" value="F:structural molecule activity"/>
    <property type="evidence" value="ECO:0007669"/>
    <property type="project" value="InterPro"/>
</dbReference>
<dbReference type="Gene3D" id="1.20.1330.10">
    <property type="entry name" value="f41 fragment of flagellin, N-terminal domain"/>
    <property type="match status" value="2"/>
</dbReference>
<proteinExistence type="inferred from homology"/>
<feature type="domain" description="Flagellin N-terminal" evidence="4">
    <location>
        <begin position="5"/>
        <end position="138"/>
    </location>
</feature>
<evidence type="ECO:0000256" key="3">
    <source>
        <dbReference type="ARBA" id="ARBA00023143"/>
    </source>
</evidence>
<dbReference type="InterPro" id="IPR013384">
    <property type="entry name" value="Flagell_FlgL"/>
</dbReference>
<dbReference type="SUPFAM" id="SSF64518">
    <property type="entry name" value="Phase 1 flagellin"/>
    <property type="match status" value="1"/>
</dbReference>
<dbReference type="PANTHER" id="PTHR42792">
    <property type="entry name" value="FLAGELLIN"/>
    <property type="match status" value="1"/>
</dbReference>
<accession>A0A934M658</accession>
<name>A0A934M658_9CLOT</name>
<keyword evidence="3" id="KW-0975">Bacterial flagellum</keyword>
<dbReference type="InterPro" id="IPR001492">
    <property type="entry name" value="Flagellin"/>
</dbReference>
<keyword evidence="6" id="KW-0966">Cell projection</keyword>
<dbReference type="Proteomes" id="UP000622687">
    <property type="component" value="Unassembled WGS sequence"/>
</dbReference>
<dbReference type="Pfam" id="PF00700">
    <property type="entry name" value="Flagellin_C"/>
    <property type="match status" value="1"/>
</dbReference>
<dbReference type="GO" id="GO:0071973">
    <property type="term" value="P:bacterial-type flagellum-dependent cell motility"/>
    <property type="evidence" value="ECO:0007669"/>
    <property type="project" value="InterPro"/>
</dbReference>
<evidence type="ECO:0000259" key="4">
    <source>
        <dbReference type="Pfam" id="PF00669"/>
    </source>
</evidence>
<dbReference type="InterPro" id="IPR001029">
    <property type="entry name" value="Flagellin_N"/>
</dbReference>
<reference evidence="6" key="1">
    <citation type="submission" date="2020-12" db="EMBL/GenBank/DDBJ databases">
        <title>Clostridium thailandense sp. nov., a novel acetogenic bacterium isolated from peat land soil in Thailand.</title>
        <authorList>
            <person name="Chaikitkaew S."/>
            <person name="Birkeland N.K."/>
        </authorList>
    </citation>
    <scope>NUCLEOTIDE SEQUENCE</scope>
    <source>
        <strain evidence="6">DSM 17425</strain>
    </source>
</reference>
<keyword evidence="7" id="KW-1185">Reference proteome</keyword>
<keyword evidence="6" id="KW-0282">Flagellum</keyword>
<keyword evidence="6" id="KW-0969">Cilium</keyword>
<evidence type="ECO:0000256" key="1">
    <source>
        <dbReference type="ARBA" id="ARBA00004365"/>
    </source>
</evidence>
<gene>
    <name evidence="6" type="primary">flgL</name>
    <name evidence="6" type="ORF">I6U51_08395</name>
</gene>
<dbReference type="Pfam" id="PF00669">
    <property type="entry name" value="Flagellin_N"/>
    <property type="match status" value="1"/>
</dbReference>
<evidence type="ECO:0000313" key="7">
    <source>
        <dbReference type="Proteomes" id="UP000622687"/>
    </source>
</evidence>
<dbReference type="AlphaFoldDB" id="A0A934M658"/>
<comment type="similarity">
    <text evidence="2">Belongs to the bacterial flagellin family.</text>
</comment>